<organism evidence="1">
    <name type="scientific">marine sediment metagenome</name>
    <dbReference type="NCBI Taxonomy" id="412755"/>
    <lineage>
        <taxon>unclassified sequences</taxon>
        <taxon>metagenomes</taxon>
        <taxon>ecological metagenomes</taxon>
    </lineage>
</organism>
<dbReference type="EMBL" id="LAZR01038046">
    <property type="protein sequence ID" value="KKL20572.1"/>
    <property type="molecule type" value="Genomic_DNA"/>
</dbReference>
<reference evidence="1" key="1">
    <citation type="journal article" date="2015" name="Nature">
        <title>Complex archaea that bridge the gap between prokaryotes and eukaryotes.</title>
        <authorList>
            <person name="Spang A."/>
            <person name="Saw J.H."/>
            <person name="Jorgensen S.L."/>
            <person name="Zaremba-Niedzwiedzka K."/>
            <person name="Martijn J."/>
            <person name="Lind A.E."/>
            <person name="van Eijk R."/>
            <person name="Schleper C."/>
            <person name="Guy L."/>
            <person name="Ettema T.J."/>
        </authorList>
    </citation>
    <scope>NUCLEOTIDE SEQUENCE</scope>
</reference>
<protein>
    <recommendedName>
        <fullName evidence="2">DUF4177 domain-containing protein</fullName>
    </recommendedName>
</protein>
<evidence type="ECO:0000313" key="1">
    <source>
        <dbReference type="EMBL" id="KKL20572.1"/>
    </source>
</evidence>
<accession>A0A0F9C2T3</accession>
<proteinExistence type="predicted"/>
<dbReference type="AlphaFoldDB" id="A0A0F9C2T3"/>
<sequence length="58" mass="6901">MIVTATWMRGHEVIWYEWVLVNGTYINKLDGKIDTPKDLLVLAQQKREEGWQLCRRVV</sequence>
<gene>
    <name evidence="1" type="ORF">LCGC14_2454150</name>
</gene>
<evidence type="ECO:0008006" key="2">
    <source>
        <dbReference type="Google" id="ProtNLM"/>
    </source>
</evidence>
<comment type="caution">
    <text evidence="1">The sequence shown here is derived from an EMBL/GenBank/DDBJ whole genome shotgun (WGS) entry which is preliminary data.</text>
</comment>
<name>A0A0F9C2T3_9ZZZZ</name>